<dbReference type="InterPro" id="IPR011990">
    <property type="entry name" value="TPR-like_helical_dom_sf"/>
</dbReference>
<comment type="caution">
    <text evidence="1">The sequence shown here is derived from an EMBL/GenBank/DDBJ whole genome shotgun (WGS) entry which is preliminary data.</text>
</comment>
<dbReference type="Gene3D" id="1.25.40.10">
    <property type="entry name" value="Tetratricopeptide repeat domain"/>
    <property type="match status" value="1"/>
</dbReference>
<dbReference type="EMBL" id="CAJVPK010001443">
    <property type="protein sequence ID" value="CAG8587056.1"/>
    <property type="molecule type" value="Genomic_DNA"/>
</dbReference>
<gene>
    <name evidence="1" type="ORF">DEBURN_LOCUS8859</name>
</gene>
<organism evidence="1 2">
    <name type="scientific">Diversispora eburnea</name>
    <dbReference type="NCBI Taxonomy" id="1213867"/>
    <lineage>
        <taxon>Eukaryota</taxon>
        <taxon>Fungi</taxon>
        <taxon>Fungi incertae sedis</taxon>
        <taxon>Mucoromycota</taxon>
        <taxon>Glomeromycotina</taxon>
        <taxon>Glomeromycetes</taxon>
        <taxon>Diversisporales</taxon>
        <taxon>Diversisporaceae</taxon>
        <taxon>Diversispora</taxon>
    </lineage>
</organism>
<dbReference type="OrthoDB" id="2384430at2759"/>
<keyword evidence="2" id="KW-1185">Reference proteome</keyword>
<dbReference type="Proteomes" id="UP000789706">
    <property type="component" value="Unassembled WGS sequence"/>
</dbReference>
<evidence type="ECO:0000313" key="1">
    <source>
        <dbReference type="EMBL" id="CAG8587056.1"/>
    </source>
</evidence>
<accession>A0A9N9C087</accession>
<evidence type="ECO:0000313" key="2">
    <source>
        <dbReference type="Proteomes" id="UP000789706"/>
    </source>
</evidence>
<dbReference type="SUPFAM" id="SSF81901">
    <property type="entry name" value="HCP-like"/>
    <property type="match status" value="1"/>
</dbReference>
<proteinExistence type="predicted"/>
<sequence length="51" mass="5684">MKSALSENISAMNDSNAAESDHIIVQYMIGECFYEGSGTEKDILKTIDWLN</sequence>
<dbReference type="AlphaFoldDB" id="A0A9N9C087"/>
<reference evidence="1" key="1">
    <citation type="submission" date="2021-06" db="EMBL/GenBank/DDBJ databases">
        <authorList>
            <person name="Kallberg Y."/>
            <person name="Tangrot J."/>
            <person name="Rosling A."/>
        </authorList>
    </citation>
    <scope>NUCLEOTIDE SEQUENCE</scope>
    <source>
        <strain evidence="1">AZ414A</strain>
    </source>
</reference>
<name>A0A9N9C087_9GLOM</name>
<protein>
    <submittedName>
        <fullName evidence="1">2220_t:CDS:1</fullName>
    </submittedName>
</protein>